<dbReference type="Pfam" id="PF07876">
    <property type="entry name" value="Dabb"/>
    <property type="match status" value="1"/>
</dbReference>
<evidence type="ECO:0000256" key="1">
    <source>
        <dbReference type="ARBA" id="ARBA00011738"/>
    </source>
</evidence>
<keyword evidence="5" id="KW-1185">Reference proteome</keyword>
<evidence type="ECO:0000256" key="2">
    <source>
        <dbReference type="SAM" id="MobiDB-lite"/>
    </source>
</evidence>
<feature type="domain" description="Stress-response A/B barrel" evidence="3">
    <location>
        <begin position="56"/>
        <end position="158"/>
    </location>
</feature>
<evidence type="ECO:0000313" key="4">
    <source>
        <dbReference type="EMBL" id="KAL1896399.1"/>
    </source>
</evidence>
<evidence type="ECO:0000259" key="3">
    <source>
        <dbReference type="PROSITE" id="PS51502"/>
    </source>
</evidence>
<dbReference type="InterPro" id="IPR044662">
    <property type="entry name" value="HS1/DABB1-like"/>
</dbReference>
<dbReference type="PROSITE" id="PS51502">
    <property type="entry name" value="S_R_A_B_BARREL"/>
    <property type="match status" value="1"/>
</dbReference>
<dbReference type="EMBL" id="JAWCUI010000023">
    <property type="protein sequence ID" value="KAL1896399.1"/>
    <property type="molecule type" value="Genomic_DNA"/>
</dbReference>
<accession>A0ABR3Z802</accession>
<dbReference type="SUPFAM" id="SSF54909">
    <property type="entry name" value="Dimeric alpha+beta barrel"/>
    <property type="match status" value="1"/>
</dbReference>
<dbReference type="PANTHER" id="PTHR33178:SF10">
    <property type="entry name" value="STRESS-RESPONSE A_B BARREL DOMAIN-CONTAINING PROTEIN"/>
    <property type="match status" value="1"/>
</dbReference>
<protein>
    <recommendedName>
        <fullName evidence="3">Stress-response A/B barrel domain-containing protein</fullName>
    </recommendedName>
</protein>
<proteinExistence type="predicted"/>
<comment type="subunit">
    <text evidence="1">Homodimer.</text>
</comment>
<dbReference type="SMART" id="SM00886">
    <property type="entry name" value="Dabb"/>
    <property type="match status" value="1"/>
</dbReference>
<dbReference type="PANTHER" id="PTHR33178">
    <property type="match status" value="1"/>
</dbReference>
<gene>
    <name evidence="4" type="ORF">Sste5346_004785</name>
</gene>
<dbReference type="Proteomes" id="UP001583186">
    <property type="component" value="Unassembled WGS sequence"/>
</dbReference>
<name>A0ABR3Z802_9PEZI</name>
<sequence>MLNNLRIVRSCIAVCLILVAIVGLVRYQSSSATPFSPSSLSSSSSSPSSSSPTMSVVHTVLFQFSADADPEKVKETCRHFISLKAACVSATTSQPYILSIKGGKDNSPEGLQGGITHGFVVEFASAADRDYYVKTDPAHQAFVKSLDGLVTKAVVVDFSNGEY</sequence>
<comment type="caution">
    <text evidence="4">The sequence shown here is derived from an EMBL/GenBank/DDBJ whole genome shotgun (WGS) entry which is preliminary data.</text>
</comment>
<evidence type="ECO:0000313" key="5">
    <source>
        <dbReference type="Proteomes" id="UP001583186"/>
    </source>
</evidence>
<dbReference type="Gene3D" id="3.30.70.100">
    <property type="match status" value="1"/>
</dbReference>
<organism evidence="4 5">
    <name type="scientific">Sporothrix stenoceras</name>
    <dbReference type="NCBI Taxonomy" id="5173"/>
    <lineage>
        <taxon>Eukaryota</taxon>
        <taxon>Fungi</taxon>
        <taxon>Dikarya</taxon>
        <taxon>Ascomycota</taxon>
        <taxon>Pezizomycotina</taxon>
        <taxon>Sordariomycetes</taxon>
        <taxon>Sordariomycetidae</taxon>
        <taxon>Ophiostomatales</taxon>
        <taxon>Ophiostomataceae</taxon>
        <taxon>Sporothrix</taxon>
    </lineage>
</organism>
<feature type="region of interest" description="Disordered" evidence="2">
    <location>
        <begin position="32"/>
        <end position="51"/>
    </location>
</feature>
<reference evidence="4 5" key="1">
    <citation type="journal article" date="2024" name="IMA Fungus">
        <title>IMA Genome - F19 : A genome assembly and annotation guide to empower mycologists, including annotated draft genome sequences of Ceratocystis pirilliformis, Diaporthe australafricana, Fusarium ophioides, Paecilomyces lecythidis, and Sporothrix stenoceras.</title>
        <authorList>
            <person name="Aylward J."/>
            <person name="Wilson A.M."/>
            <person name="Visagie C.M."/>
            <person name="Spraker J."/>
            <person name="Barnes I."/>
            <person name="Buitendag C."/>
            <person name="Ceriani C."/>
            <person name="Del Mar Angel L."/>
            <person name="du Plessis D."/>
            <person name="Fuchs T."/>
            <person name="Gasser K."/>
            <person name="Kramer D."/>
            <person name="Li W."/>
            <person name="Munsamy K."/>
            <person name="Piso A."/>
            <person name="Price J.L."/>
            <person name="Sonnekus B."/>
            <person name="Thomas C."/>
            <person name="van der Nest A."/>
            <person name="van Dijk A."/>
            <person name="van Heerden A."/>
            <person name="van Vuuren N."/>
            <person name="Yilmaz N."/>
            <person name="Duong T.A."/>
            <person name="van der Merwe N.A."/>
            <person name="Wingfield M.J."/>
            <person name="Wingfield B.D."/>
        </authorList>
    </citation>
    <scope>NUCLEOTIDE SEQUENCE [LARGE SCALE GENOMIC DNA]</scope>
    <source>
        <strain evidence="4 5">CMW 5346</strain>
    </source>
</reference>
<dbReference type="InterPro" id="IPR011008">
    <property type="entry name" value="Dimeric_a/b-barrel"/>
</dbReference>
<dbReference type="InterPro" id="IPR013097">
    <property type="entry name" value="Dabb"/>
</dbReference>